<proteinExistence type="predicted"/>
<evidence type="ECO:0000313" key="3">
    <source>
        <dbReference type="Proteomes" id="UP000182658"/>
    </source>
</evidence>
<dbReference type="EMBL" id="KV875093">
    <property type="protein sequence ID" value="OIW34341.1"/>
    <property type="molecule type" value="Genomic_DNA"/>
</dbReference>
<feature type="region of interest" description="Disordered" evidence="1">
    <location>
        <begin position="131"/>
        <end position="159"/>
    </location>
</feature>
<feature type="compositionally biased region" description="Basic and acidic residues" evidence="1">
    <location>
        <begin position="131"/>
        <end position="146"/>
    </location>
</feature>
<sequence length="159" mass="17652">MAFRPKKKSGMNEVVAAGTRPTAVVKDFKDVLEFPLYHGDLLVMNGSLIHRYGGLPAQEKAPPTRRTVSPQLHRTPCATHTTWRSVQTGDQGDAPPLEVNLLHEFQAKLGSVDDPGRSAATCSFFCHDPTRTKHDEPEDPIEDRATPRSVHGVCRERKM</sequence>
<name>A0A1J7J4G6_9PEZI</name>
<dbReference type="Proteomes" id="UP000182658">
    <property type="component" value="Unassembled WGS sequence"/>
</dbReference>
<keyword evidence="3" id="KW-1185">Reference proteome</keyword>
<evidence type="ECO:0000256" key="1">
    <source>
        <dbReference type="SAM" id="MobiDB-lite"/>
    </source>
</evidence>
<reference evidence="2 3" key="1">
    <citation type="submission" date="2016-10" db="EMBL/GenBank/DDBJ databases">
        <title>Draft genome sequence of Coniochaeta ligniaria NRRL30616, a lignocellulolytic fungus for bioabatement of inhibitors in plant biomass hydrolysates.</title>
        <authorList>
            <consortium name="DOE Joint Genome Institute"/>
            <person name="Jimenez D.J."/>
            <person name="Hector R.E."/>
            <person name="Riley R."/>
            <person name="Sun H."/>
            <person name="Grigoriev I.V."/>
            <person name="Van Elsas J.D."/>
            <person name="Nichols N.N."/>
        </authorList>
    </citation>
    <scope>NUCLEOTIDE SEQUENCE [LARGE SCALE GENOMIC DNA]</scope>
    <source>
        <strain evidence="2 3">NRRL 30616</strain>
    </source>
</reference>
<dbReference type="InParanoid" id="A0A1J7J4G6"/>
<gene>
    <name evidence="2" type="ORF">CONLIGDRAFT_675333</name>
</gene>
<accession>A0A1J7J4G6</accession>
<organism evidence="2 3">
    <name type="scientific">Coniochaeta ligniaria NRRL 30616</name>
    <dbReference type="NCBI Taxonomy" id="1408157"/>
    <lineage>
        <taxon>Eukaryota</taxon>
        <taxon>Fungi</taxon>
        <taxon>Dikarya</taxon>
        <taxon>Ascomycota</taxon>
        <taxon>Pezizomycotina</taxon>
        <taxon>Sordariomycetes</taxon>
        <taxon>Sordariomycetidae</taxon>
        <taxon>Coniochaetales</taxon>
        <taxon>Coniochaetaceae</taxon>
        <taxon>Coniochaeta</taxon>
    </lineage>
</organism>
<dbReference type="OrthoDB" id="2163491at2759"/>
<protein>
    <submittedName>
        <fullName evidence="2">Uncharacterized protein</fullName>
    </submittedName>
</protein>
<dbReference type="AlphaFoldDB" id="A0A1J7J4G6"/>
<evidence type="ECO:0000313" key="2">
    <source>
        <dbReference type="EMBL" id="OIW34341.1"/>
    </source>
</evidence>